<evidence type="ECO:0000313" key="1">
    <source>
        <dbReference type="EMBL" id="RKF72169.1"/>
    </source>
</evidence>
<sequence>MANYYYNQKGLLIGIKLKEVEVVVGQVAVKGGNHAVANATIRAMIVAYVH</sequence>
<organism evidence="1 2">
    <name type="scientific">Golovinomyces cichoracearum</name>
    <dbReference type="NCBI Taxonomy" id="62708"/>
    <lineage>
        <taxon>Eukaryota</taxon>
        <taxon>Fungi</taxon>
        <taxon>Dikarya</taxon>
        <taxon>Ascomycota</taxon>
        <taxon>Pezizomycotina</taxon>
        <taxon>Leotiomycetes</taxon>
        <taxon>Erysiphales</taxon>
        <taxon>Erysiphaceae</taxon>
        <taxon>Golovinomyces</taxon>
    </lineage>
</organism>
<gene>
    <name evidence="1" type="ORF">GcC1_095027</name>
</gene>
<dbReference type="EMBL" id="MCBR01009540">
    <property type="protein sequence ID" value="RKF72169.1"/>
    <property type="molecule type" value="Genomic_DNA"/>
</dbReference>
<dbReference type="Proteomes" id="UP000285405">
    <property type="component" value="Unassembled WGS sequence"/>
</dbReference>
<proteinExistence type="predicted"/>
<dbReference type="AlphaFoldDB" id="A0A420IC91"/>
<evidence type="ECO:0000313" key="2">
    <source>
        <dbReference type="Proteomes" id="UP000285405"/>
    </source>
</evidence>
<name>A0A420IC91_9PEZI</name>
<accession>A0A420IC91</accession>
<comment type="caution">
    <text evidence="1">The sequence shown here is derived from an EMBL/GenBank/DDBJ whole genome shotgun (WGS) entry which is preliminary data.</text>
</comment>
<reference evidence="1 2" key="1">
    <citation type="journal article" date="2018" name="BMC Genomics">
        <title>Comparative genome analyses reveal sequence features reflecting distinct modes of host-adaptation between dicot and monocot powdery mildew.</title>
        <authorList>
            <person name="Wu Y."/>
            <person name="Ma X."/>
            <person name="Pan Z."/>
            <person name="Kale S.D."/>
            <person name="Song Y."/>
            <person name="King H."/>
            <person name="Zhang Q."/>
            <person name="Presley C."/>
            <person name="Deng X."/>
            <person name="Wei C.I."/>
            <person name="Xiao S."/>
        </authorList>
    </citation>
    <scope>NUCLEOTIDE SEQUENCE [LARGE SCALE GENOMIC DNA]</scope>
    <source>
        <strain evidence="1">UCSC1</strain>
    </source>
</reference>
<protein>
    <submittedName>
        <fullName evidence="1">Uncharacterized protein</fullName>
    </submittedName>
</protein>